<dbReference type="InterPro" id="IPR002068">
    <property type="entry name" value="A-crystallin/Hsp20_dom"/>
</dbReference>
<sequence length="177" mass="19905">MDQAGIRVIKSGIRAFPREHWYKTIVPSSKWTEDSNSHCLLVDLPERILIRFKKEPHCSMSTLTGKIIISGMREENETTSEHFREVFTLPPNSDAGKYTVKFVNEILYVTISKVAAAVEEQKKEPDIKYENVQCNAAASAEIIKEMDYKDCSGDVEQKQGDSYDCCGCIFIGDAGLS</sequence>
<dbReference type="Gene3D" id="2.60.40.790">
    <property type="match status" value="1"/>
</dbReference>
<dbReference type="EMBL" id="SMOL01000120">
    <property type="protein sequence ID" value="KAB2633482.1"/>
    <property type="molecule type" value="Genomic_DNA"/>
</dbReference>
<evidence type="ECO:0000313" key="3">
    <source>
        <dbReference type="EMBL" id="KAB2633482.1"/>
    </source>
</evidence>
<dbReference type="SUPFAM" id="SSF49764">
    <property type="entry name" value="HSP20-like chaperones"/>
    <property type="match status" value="1"/>
</dbReference>
<dbReference type="OrthoDB" id="1431247at2759"/>
<gene>
    <name evidence="3" type="ORF">D8674_029729</name>
</gene>
<comment type="caution">
    <text evidence="3">The sequence shown here is derived from an EMBL/GenBank/DDBJ whole genome shotgun (WGS) entry which is preliminary data.</text>
</comment>
<comment type="similarity">
    <text evidence="1">Belongs to the small heat shock protein (HSP20) family.</text>
</comment>
<dbReference type="AlphaFoldDB" id="A0A5N5I4Z8"/>
<evidence type="ECO:0000313" key="4">
    <source>
        <dbReference type="Proteomes" id="UP000327157"/>
    </source>
</evidence>
<keyword evidence="4" id="KW-1185">Reference proteome</keyword>
<reference evidence="4" key="2">
    <citation type="submission" date="2019-10" db="EMBL/GenBank/DDBJ databases">
        <title>A de novo genome assembly of a pear dwarfing rootstock.</title>
        <authorList>
            <person name="Wang F."/>
            <person name="Wang J."/>
            <person name="Li S."/>
            <person name="Zhang Y."/>
            <person name="Fang M."/>
            <person name="Ma L."/>
            <person name="Zhao Y."/>
            <person name="Jiang S."/>
        </authorList>
    </citation>
    <scope>NUCLEOTIDE SEQUENCE [LARGE SCALE GENOMIC DNA]</scope>
</reference>
<dbReference type="InterPro" id="IPR008978">
    <property type="entry name" value="HSP20-like_chaperone"/>
</dbReference>
<reference evidence="3 4" key="1">
    <citation type="submission" date="2019-09" db="EMBL/GenBank/DDBJ databases">
        <authorList>
            <person name="Ou C."/>
        </authorList>
    </citation>
    <scope>NUCLEOTIDE SEQUENCE [LARGE SCALE GENOMIC DNA]</scope>
    <source>
        <strain evidence="3">S2</strain>
        <tissue evidence="3">Leaf</tissue>
    </source>
</reference>
<feature type="domain" description="SHSP" evidence="2">
    <location>
        <begin position="20"/>
        <end position="130"/>
    </location>
</feature>
<organism evidence="3 4">
    <name type="scientific">Pyrus ussuriensis x Pyrus communis</name>
    <dbReference type="NCBI Taxonomy" id="2448454"/>
    <lineage>
        <taxon>Eukaryota</taxon>
        <taxon>Viridiplantae</taxon>
        <taxon>Streptophyta</taxon>
        <taxon>Embryophyta</taxon>
        <taxon>Tracheophyta</taxon>
        <taxon>Spermatophyta</taxon>
        <taxon>Magnoliopsida</taxon>
        <taxon>eudicotyledons</taxon>
        <taxon>Gunneridae</taxon>
        <taxon>Pentapetalae</taxon>
        <taxon>rosids</taxon>
        <taxon>fabids</taxon>
        <taxon>Rosales</taxon>
        <taxon>Rosaceae</taxon>
        <taxon>Amygdaloideae</taxon>
        <taxon>Maleae</taxon>
        <taxon>Pyrus</taxon>
    </lineage>
</organism>
<dbReference type="CDD" id="cd06464">
    <property type="entry name" value="ACD_sHsps-like"/>
    <property type="match status" value="1"/>
</dbReference>
<dbReference type="PROSITE" id="PS01031">
    <property type="entry name" value="SHSP"/>
    <property type="match status" value="1"/>
</dbReference>
<name>A0A5N5I4Z8_9ROSA</name>
<evidence type="ECO:0000259" key="2">
    <source>
        <dbReference type="PROSITE" id="PS01031"/>
    </source>
</evidence>
<proteinExistence type="inferred from homology"/>
<accession>A0A5N5I4Z8</accession>
<dbReference type="Proteomes" id="UP000327157">
    <property type="component" value="Chromosome 6"/>
</dbReference>
<reference evidence="3 4" key="3">
    <citation type="submission" date="2019-11" db="EMBL/GenBank/DDBJ databases">
        <title>A de novo genome assembly of a pear dwarfing rootstock.</title>
        <authorList>
            <person name="Wang F."/>
            <person name="Wang J."/>
            <person name="Li S."/>
            <person name="Zhang Y."/>
            <person name="Fang M."/>
            <person name="Ma L."/>
            <person name="Zhao Y."/>
            <person name="Jiang S."/>
        </authorList>
    </citation>
    <scope>NUCLEOTIDE SEQUENCE [LARGE SCALE GENOMIC DNA]</scope>
    <source>
        <strain evidence="3">S2</strain>
        <tissue evidence="3">Leaf</tissue>
    </source>
</reference>
<protein>
    <submittedName>
        <fullName evidence="3">Inactive protein RESTRICTED TEV MOVEMENT 2-like</fullName>
    </submittedName>
</protein>
<evidence type="ECO:0000256" key="1">
    <source>
        <dbReference type="PROSITE-ProRule" id="PRU00285"/>
    </source>
</evidence>